<evidence type="ECO:0000313" key="7">
    <source>
        <dbReference type="Proteomes" id="UP001605036"/>
    </source>
</evidence>
<dbReference type="Gene3D" id="3.80.10.10">
    <property type="entry name" value="Ribonuclease Inhibitor"/>
    <property type="match status" value="2"/>
</dbReference>
<dbReference type="InterPro" id="IPR032675">
    <property type="entry name" value="LRR_dom_sf"/>
</dbReference>
<sequence>MASATRGCLVILFIISLALLSPAQGQVCTQEDEQALLDFKAQLRCNKINDPTNNACPFDSWVEGTDCCQWNGVNCDSSSQQGVIGIQLNGSISLGKRTSFQITRVPNSGNFGASLVQLPLLNLELTFVDVNANLPREWGSISTLKTLVIRGGRIFGDIPTAYGGLVNLESFVIENAAFGVPVPARSPSGTAGIPKELCKLTELVTFHLELLNLGGTIPDCIGRWSSLQEFVVRNGGGDRDFSGRDPSSSIPNAAGLTGGLPAGLFRLTSLTSIDLNTNRLTGSLPSSIGRLINLESLNLGNNRFFGQLPGDVGDLMNLQFLYLNGNHFSQQLSSSLGKKLKALVELDLGSNNFSGPIPEAVLNILTLEVLRLDDNGFTGKLPKGNLPGSRSVSNLRLNVSLNYISGPLDPRLLPPNTQDLYVCCQHSKLARTGIPSSISVLTSLVTLDLHDNQLGGTIPTSFGQLPDLDRVDLSYNNLMGQIPPAIRALGDRANLKGNPLLRR</sequence>
<dbReference type="Proteomes" id="UP001605036">
    <property type="component" value="Unassembled WGS sequence"/>
</dbReference>
<dbReference type="InterPro" id="IPR003591">
    <property type="entry name" value="Leu-rich_rpt_typical-subtyp"/>
</dbReference>
<accession>A0ABD1XJU1</accession>
<dbReference type="PANTHER" id="PTHR48009:SF4">
    <property type="entry name" value="LEUCINE-RICH REPEAT (LRR) FAMILY PROTEIN"/>
    <property type="match status" value="1"/>
</dbReference>
<evidence type="ECO:0000256" key="2">
    <source>
        <dbReference type="ARBA" id="ARBA00022737"/>
    </source>
</evidence>
<dbReference type="Pfam" id="PF13855">
    <property type="entry name" value="LRR_8"/>
    <property type="match status" value="1"/>
</dbReference>
<evidence type="ECO:0000259" key="4">
    <source>
        <dbReference type="Pfam" id="PF08263"/>
    </source>
</evidence>
<dbReference type="InterPro" id="IPR053213">
    <property type="entry name" value="RLP29"/>
</dbReference>
<evidence type="ECO:0000313" key="5">
    <source>
        <dbReference type="EMBL" id="KAL2609180.1"/>
    </source>
</evidence>
<dbReference type="AlphaFoldDB" id="A0ABD1XJU1"/>
<dbReference type="InterPro" id="IPR001611">
    <property type="entry name" value="Leu-rich_rpt"/>
</dbReference>
<dbReference type="SMART" id="SM00369">
    <property type="entry name" value="LRR_TYP"/>
    <property type="match status" value="5"/>
</dbReference>
<gene>
    <name evidence="5" type="ORF">R1flu_027753</name>
    <name evidence="6" type="ORF">R1flu_027756</name>
</gene>
<reference evidence="5 7" key="1">
    <citation type="submission" date="2024-09" db="EMBL/GenBank/DDBJ databases">
        <title>Chromosome-scale assembly of Riccia fluitans.</title>
        <authorList>
            <person name="Paukszto L."/>
            <person name="Sawicki J."/>
            <person name="Karawczyk K."/>
            <person name="Piernik-Szablinska J."/>
            <person name="Szczecinska M."/>
            <person name="Mazdziarz M."/>
        </authorList>
    </citation>
    <scope>NUCLEOTIDE SEQUENCE [LARGE SCALE GENOMIC DNA]</scope>
    <source>
        <strain evidence="5">Rf_01</strain>
        <tissue evidence="5">Aerial parts of the thallus</tissue>
    </source>
</reference>
<keyword evidence="3" id="KW-0732">Signal</keyword>
<keyword evidence="7" id="KW-1185">Reference proteome</keyword>
<evidence type="ECO:0000256" key="3">
    <source>
        <dbReference type="SAM" id="SignalP"/>
    </source>
</evidence>
<protein>
    <recommendedName>
        <fullName evidence="4">Leucine-rich repeat-containing N-terminal plant-type domain-containing protein</fullName>
    </recommendedName>
</protein>
<dbReference type="EMBL" id="JBHFFA010000008">
    <property type="protein sequence ID" value="KAL2609180.1"/>
    <property type="molecule type" value="Genomic_DNA"/>
</dbReference>
<feature type="chain" id="PRO_5044723683" description="Leucine-rich repeat-containing N-terminal plant-type domain-containing protein" evidence="3">
    <location>
        <begin position="26"/>
        <end position="503"/>
    </location>
</feature>
<dbReference type="EMBL" id="JBHFFA010000008">
    <property type="protein sequence ID" value="KAL2609183.1"/>
    <property type="molecule type" value="Genomic_DNA"/>
</dbReference>
<name>A0ABD1XJU1_9MARC</name>
<evidence type="ECO:0000256" key="1">
    <source>
        <dbReference type="ARBA" id="ARBA00022614"/>
    </source>
</evidence>
<dbReference type="PANTHER" id="PTHR48009">
    <property type="entry name" value="LEUCINE-RICH REPEAT (LRR) FAMILY PROTEIN"/>
    <property type="match status" value="1"/>
</dbReference>
<dbReference type="Pfam" id="PF00560">
    <property type="entry name" value="LRR_1"/>
    <property type="match status" value="3"/>
</dbReference>
<organism evidence="5 7">
    <name type="scientific">Riccia fluitans</name>
    <dbReference type="NCBI Taxonomy" id="41844"/>
    <lineage>
        <taxon>Eukaryota</taxon>
        <taxon>Viridiplantae</taxon>
        <taxon>Streptophyta</taxon>
        <taxon>Embryophyta</taxon>
        <taxon>Marchantiophyta</taxon>
        <taxon>Marchantiopsida</taxon>
        <taxon>Marchantiidae</taxon>
        <taxon>Marchantiales</taxon>
        <taxon>Ricciaceae</taxon>
        <taxon>Riccia</taxon>
    </lineage>
</organism>
<proteinExistence type="predicted"/>
<dbReference type="Pfam" id="PF08263">
    <property type="entry name" value="LRRNT_2"/>
    <property type="match status" value="1"/>
</dbReference>
<feature type="signal peptide" evidence="3">
    <location>
        <begin position="1"/>
        <end position="25"/>
    </location>
</feature>
<evidence type="ECO:0000313" key="6">
    <source>
        <dbReference type="EMBL" id="KAL2609183.1"/>
    </source>
</evidence>
<dbReference type="SUPFAM" id="SSF52047">
    <property type="entry name" value="RNI-like"/>
    <property type="match status" value="1"/>
</dbReference>
<feature type="domain" description="Leucine-rich repeat-containing N-terminal plant-type" evidence="4">
    <location>
        <begin position="30"/>
        <end position="76"/>
    </location>
</feature>
<dbReference type="InterPro" id="IPR013210">
    <property type="entry name" value="LRR_N_plant-typ"/>
</dbReference>
<comment type="caution">
    <text evidence="5">The sequence shown here is derived from an EMBL/GenBank/DDBJ whole genome shotgun (WGS) entry which is preliminary data.</text>
</comment>
<keyword evidence="2" id="KW-0677">Repeat</keyword>
<keyword evidence="1" id="KW-0433">Leucine-rich repeat</keyword>